<dbReference type="Proteomes" id="UP000624183">
    <property type="component" value="Unassembled WGS sequence"/>
</dbReference>
<accession>A0ABQ3CBK0</accession>
<evidence type="ECO:0000313" key="3">
    <source>
        <dbReference type="EMBL" id="GGZ81612.1"/>
    </source>
</evidence>
<feature type="region of interest" description="Disordered" evidence="1">
    <location>
        <begin position="62"/>
        <end position="83"/>
    </location>
</feature>
<organism evidence="3 4">
    <name type="scientific">Streptomyces rubiginosohelvolus</name>
    <dbReference type="NCBI Taxonomy" id="67362"/>
    <lineage>
        <taxon>Bacteria</taxon>
        <taxon>Bacillati</taxon>
        <taxon>Actinomycetota</taxon>
        <taxon>Actinomycetes</taxon>
        <taxon>Kitasatosporales</taxon>
        <taxon>Streptomycetaceae</taxon>
        <taxon>Streptomyces</taxon>
    </lineage>
</organism>
<proteinExistence type="predicted"/>
<feature type="compositionally biased region" description="Low complexity" evidence="1">
    <location>
        <begin position="69"/>
        <end position="83"/>
    </location>
</feature>
<keyword evidence="2" id="KW-0812">Transmembrane</keyword>
<keyword evidence="4" id="KW-1185">Reference proteome</keyword>
<evidence type="ECO:0000256" key="2">
    <source>
        <dbReference type="SAM" id="Phobius"/>
    </source>
</evidence>
<name>A0ABQ3CBK0_9ACTN</name>
<protein>
    <submittedName>
        <fullName evidence="3">Uncharacterized protein</fullName>
    </submittedName>
</protein>
<keyword evidence="2" id="KW-0472">Membrane</keyword>
<reference evidence="4" key="1">
    <citation type="journal article" date="2019" name="Int. J. Syst. Evol. Microbiol.">
        <title>The Global Catalogue of Microorganisms (GCM) 10K type strain sequencing project: providing services to taxonomists for standard genome sequencing and annotation.</title>
        <authorList>
            <consortium name="The Broad Institute Genomics Platform"/>
            <consortium name="The Broad Institute Genome Sequencing Center for Infectious Disease"/>
            <person name="Wu L."/>
            <person name="Ma J."/>
        </authorList>
    </citation>
    <scope>NUCLEOTIDE SEQUENCE [LARGE SCALE GENOMIC DNA]</scope>
    <source>
        <strain evidence="4">JCM 4602</strain>
    </source>
</reference>
<comment type="caution">
    <text evidence="3">The sequence shown here is derived from an EMBL/GenBank/DDBJ whole genome shotgun (WGS) entry which is preliminary data.</text>
</comment>
<evidence type="ECO:0000313" key="4">
    <source>
        <dbReference type="Proteomes" id="UP000624183"/>
    </source>
</evidence>
<feature type="transmembrane region" description="Helical" evidence="2">
    <location>
        <begin position="20"/>
        <end position="39"/>
    </location>
</feature>
<evidence type="ECO:0000256" key="1">
    <source>
        <dbReference type="SAM" id="MobiDB-lite"/>
    </source>
</evidence>
<keyword evidence="2" id="KW-1133">Transmembrane helix</keyword>
<gene>
    <name evidence="3" type="ORF">GCM10010328_65280</name>
</gene>
<dbReference type="EMBL" id="BMUW01000024">
    <property type="protein sequence ID" value="GGZ81612.1"/>
    <property type="molecule type" value="Genomic_DNA"/>
</dbReference>
<sequence length="83" mass="8426">MAVAGMCSSTVTVMGTGRPSASVIPVPLLIVVSSVYLAIDRPRLFLTATWPSGGLAWPLSGRHQDVSSRPPGVRAGPVAAGAV</sequence>